<evidence type="ECO:0000313" key="1">
    <source>
        <dbReference type="EMBL" id="NDW44619.1"/>
    </source>
</evidence>
<gene>
    <name evidence="1" type="ORF">G0P99_06590</name>
</gene>
<name>A0A6B2NQ13_9RHOB</name>
<proteinExistence type="predicted"/>
<comment type="caution">
    <text evidence="1">The sequence shown here is derived from an EMBL/GenBank/DDBJ whole genome shotgun (WGS) entry which is preliminary data.</text>
</comment>
<dbReference type="RefSeq" id="WP_164128602.1">
    <property type="nucleotide sequence ID" value="NZ_JAAGOX010000011.1"/>
</dbReference>
<dbReference type="AlphaFoldDB" id="A0A6B2NQ13"/>
<reference evidence="1" key="1">
    <citation type="submission" date="2020-02" db="EMBL/GenBank/DDBJ databases">
        <title>Delineation of the pyrene-degrading pathway in Roseobacter clade bacteria by genomic analysis.</title>
        <authorList>
            <person name="Zhou H."/>
            <person name="Wang H."/>
        </authorList>
    </citation>
    <scope>NUCLEOTIDE SEQUENCE</scope>
    <source>
        <strain evidence="1">PrR005</strain>
    </source>
</reference>
<sequence length="147" mass="16241">MPNSKPPRNLTPGLCQRLQDEMLQACQDVAARNGLVVEAKEISGVDLRWGFDLGFRVSIPLPDGSALDPERLRFEALAAAFGLSPADFGRQFSTGRDTFRITGIDPRRPKYPISAERIPDGQGYKFTAEQVALLLQKEVKDVTPKGR</sequence>
<organism evidence="1">
    <name type="scientific">Ruegeria sp. PrR005</name>
    <dbReference type="NCBI Taxonomy" id="2706882"/>
    <lineage>
        <taxon>Bacteria</taxon>
        <taxon>Pseudomonadati</taxon>
        <taxon>Pseudomonadota</taxon>
        <taxon>Alphaproteobacteria</taxon>
        <taxon>Rhodobacterales</taxon>
        <taxon>Roseobacteraceae</taxon>
        <taxon>Ruegeria</taxon>
    </lineage>
</organism>
<accession>A0A6B2NQ13</accession>
<protein>
    <submittedName>
        <fullName evidence="1">Uncharacterized protein</fullName>
    </submittedName>
</protein>
<dbReference type="EMBL" id="JAAGOX010000011">
    <property type="protein sequence ID" value="NDW44619.1"/>
    <property type="molecule type" value="Genomic_DNA"/>
</dbReference>